<dbReference type="PROSITE" id="PS51186">
    <property type="entry name" value="GNAT"/>
    <property type="match status" value="1"/>
</dbReference>
<gene>
    <name evidence="2" type="ORF">Lwal_1961</name>
</gene>
<reference evidence="2 3" key="1">
    <citation type="submission" date="2015-11" db="EMBL/GenBank/DDBJ databases">
        <title>Genomic analysis of 38 Legionella species identifies large and diverse effector repertoires.</title>
        <authorList>
            <person name="Burstein D."/>
            <person name="Amaro F."/>
            <person name="Zusman T."/>
            <person name="Lifshitz Z."/>
            <person name="Cohen O."/>
            <person name="Gilbert J.A."/>
            <person name="Pupko T."/>
            <person name="Shuman H.A."/>
            <person name="Segal G."/>
        </authorList>
    </citation>
    <scope>NUCLEOTIDE SEQUENCE [LARGE SCALE GENOMIC DNA]</scope>
    <source>
        <strain evidence="2 3">ATCC 51914</strain>
    </source>
</reference>
<dbReference type="InterPro" id="IPR000182">
    <property type="entry name" value="GNAT_dom"/>
</dbReference>
<dbReference type="Pfam" id="PF00583">
    <property type="entry name" value="Acetyltransf_1"/>
    <property type="match status" value="1"/>
</dbReference>
<dbReference type="OrthoDB" id="5637934at2"/>
<dbReference type="PATRIC" id="fig|66969.6.peg.2142"/>
<dbReference type="Gene3D" id="3.40.630.30">
    <property type="match status" value="1"/>
</dbReference>
<dbReference type="EMBL" id="LNZB01000048">
    <property type="protein sequence ID" value="KTD77184.1"/>
    <property type="molecule type" value="Genomic_DNA"/>
</dbReference>
<accession>A0A0W1A7P0</accession>
<name>A0A0W1A7P0_9GAMM</name>
<proteinExistence type="predicted"/>
<protein>
    <submittedName>
        <fullName evidence="2">GNAT family acetyltransferase</fullName>
    </submittedName>
</protein>
<dbReference type="CDD" id="cd04301">
    <property type="entry name" value="NAT_SF"/>
    <property type="match status" value="1"/>
</dbReference>
<dbReference type="SUPFAM" id="SSF55729">
    <property type="entry name" value="Acyl-CoA N-acyltransferases (Nat)"/>
    <property type="match status" value="1"/>
</dbReference>
<dbReference type="STRING" id="66969.Lwal_1961"/>
<dbReference type="GO" id="GO:0016747">
    <property type="term" value="F:acyltransferase activity, transferring groups other than amino-acyl groups"/>
    <property type="evidence" value="ECO:0007669"/>
    <property type="project" value="InterPro"/>
</dbReference>
<evidence type="ECO:0000259" key="1">
    <source>
        <dbReference type="PROSITE" id="PS51186"/>
    </source>
</evidence>
<comment type="caution">
    <text evidence="2">The sequence shown here is derived from an EMBL/GenBank/DDBJ whole genome shotgun (WGS) entry which is preliminary data.</text>
</comment>
<dbReference type="RefSeq" id="WP_058480615.1">
    <property type="nucleotide sequence ID" value="NZ_CAAAIQ010000011.1"/>
</dbReference>
<keyword evidence="2" id="KW-0808">Transferase</keyword>
<sequence length="264" mass="30090">MISNTDYQTIIVIKEQIHFFHELENYFFSLVSSNTIDYGTMKLYETGVLTSGLNVVFVNQIEDDFSIKLNQCKDYFGQRKLPWSLVIPEHAQRYSKQDKVLEQEYELSGIGVGMGMKSIPSELIVPETPLHFKEMSDDLQAWSVPLIYGFESTPEVTAVYTQRHHEAMVKCAGIYHFSGFLDGEVVVSMTLTVQGAYARIDDVATLPAFQRRGFASAMIVYALRKAIELNVKTCFLEASDDGLNIYKRIGFQPLFMNYYYGLKA</sequence>
<feature type="domain" description="N-acetyltransferase" evidence="1">
    <location>
        <begin position="122"/>
        <end position="264"/>
    </location>
</feature>
<organism evidence="2 3">
    <name type="scientific">Legionella waltersii</name>
    <dbReference type="NCBI Taxonomy" id="66969"/>
    <lineage>
        <taxon>Bacteria</taxon>
        <taxon>Pseudomonadati</taxon>
        <taxon>Pseudomonadota</taxon>
        <taxon>Gammaproteobacteria</taxon>
        <taxon>Legionellales</taxon>
        <taxon>Legionellaceae</taxon>
        <taxon>Legionella</taxon>
    </lineage>
</organism>
<keyword evidence="3" id="KW-1185">Reference proteome</keyword>
<dbReference type="InterPro" id="IPR016181">
    <property type="entry name" value="Acyl_CoA_acyltransferase"/>
</dbReference>
<evidence type="ECO:0000313" key="3">
    <source>
        <dbReference type="Proteomes" id="UP000054729"/>
    </source>
</evidence>
<dbReference type="AlphaFoldDB" id="A0A0W1A7P0"/>
<dbReference type="Proteomes" id="UP000054729">
    <property type="component" value="Unassembled WGS sequence"/>
</dbReference>
<evidence type="ECO:0000313" key="2">
    <source>
        <dbReference type="EMBL" id="KTD77184.1"/>
    </source>
</evidence>